<dbReference type="EMBL" id="SJPW01000005">
    <property type="protein sequence ID" value="TWU50753.1"/>
    <property type="molecule type" value="Genomic_DNA"/>
</dbReference>
<name>A0A5C6ELX5_9BACT</name>
<dbReference type="OrthoDB" id="273166at2"/>
<proteinExistence type="predicted"/>
<organism evidence="1 2">
    <name type="scientific">Rubripirellula tenax</name>
    <dbReference type="NCBI Taxonomy" id="2528015"/>
    <lineage>
        <taxon>Bacteria</taxon>
        <taxon>Pseudomonadati</taxon>
        <taxon>Planctomycetota</taxon>
        <taxon>Planctomycetia</taxon>
        <taxon>Pirellulales</taxon>
        <taxon>Pirellulaceae</taxon>
        <taxon>Rubripirellula</taxon>
    </lineage>
</organism>
<comment type="caution">
    <text evidence="1">The sequence shown here is derived from an EMBL/GenBank/DDBJ whole genome shotgun (WGS) entry which is preliminary data.</text>
</comment>
<accession>A0A5C6ELX5</accession>
<dbReference type="RefSeq" id="WP_146459447.1">
    <property type="nucleotide sequence ID" value="NZ_SJPW01000005.1"/>
</dbReference>
<protein>
    <submittedName>
        <fullName evidence="1">Uncharacterized protein</fullName>
    </submittedName>
</protein>
<gene>
    <name evidence="1" type="ORF">Poly51_40460</name>
</gene>
<dbReference type="AlphaFoldDB" id="A0A5C6ELX5"/>
<keyword evidence="2" id="KW-1185">Reference proteome</keyword>
<evidence type="ECO:0000313" key="2">
    <source>
        <dbReference type="Proteomes" id="UP000318288"/>
    </source>
</evidence>
<reference evidence="1 2" key="1">
    <citation type="submission" date="2019-02" db="EMBL/GenBank/DDBJ databases">
        <title>Deep-cultivation of Planctomycetes and their phenomic and genomic characterization uncovers novel biology.</title>
        <authorList>
            <person name="Wiegand S."/>
            <person name="Jogler M."/>
            <person name="Boedeker C."/>
            <person name="Pinto D."/>
            <person name="Vollmers J."/>
            <person name="Rivas-Marin E."/>
            <person name="Kohn T."/>
            <person name="Peeters S.H."/>
            <person name="Heuer A."/>
            <person name="Rast P."/>
            <person name="Oberbeckmann S."/>
            <person name="Bunk B."/>
            <person name="Jeske O."/>
            <person name="Meyerdierks A."/>
            <person name="Storesund J.E."/>
            <person name="Kallscheuer N."/>
            <person name="Luecker S."/>
            <person name="Lage O.M."/>
            <person name="Pohl T."/>
            <person name="Merkel B.J."/>
            <person name="Hornburger P."/>
            <person name="Mueller R.-W."/>
            <person name="Bruemmer F."/>
            <person name="Labrenz M."/>
            <person name="Spormann A.M."/>
            <person name="Op Den Camp H."/>
            <person name="Overmann J."/>
            <person name="Amann R."/>
            <person name="Jetten M.S.M."/>
            <person name="Mascher T."/>
            <person name="Medema M.H."/>
            <person name="Devos D.P."/>
            <person name="Kaster A.-K."/>
            <person name="Ovreas L."/>
            <person name="Rohde M."/>
            <person name="Galperin M.Y."/>
            <person name="Jogler C."/>
        </authorList>
    </citation>
    <scope>NUCLEOTIDE SEQUENCE [LARGE SCALE GENOMIC DNA]</scope>
    <source>
        <strain evidence="1 2">Poly51</strain>
    </source>
</reference>
<evidence type="ECO:0000313" key="1">
    <source>
        <dbReference type="EMBL" id="TWU50753.1"/>
    </source>
</evidence>
<sequence length="141" mass="15748">MVSFRDAVVPDRFVGSPVTLEAMFGFNTNPYTQDWELEHADASRLSEFLAAYNAPALTDDDRFALMALCVASAHDALDSGTLTDDQWSRICSILIANRTLHAFTIHDWCCPDATCEDEMHTLTPRMRDVWAAAFDSEPRGT</sequence>
<dbReference type="Proteomes" id="UP000318288">
    <property type="component" value="Unassembled WGS sequence"/>
</dbReference>